<proteinExistence type="predicted"/>
<gene>
    <name evidence="2" type="ORF">ACFSXZ_39790</name>
</gene>
<protein>
    <submittedName>
        <fullName evidence="2">Uncharacterized protein</fullName>
    </submittedName>
</protein>
<dbReference type="Proteomes" id="UP001597417">
    <property type="component" value="Unassembled WGS sequence"/>
</dbReference>
<keyword evidence="3" id="KW-1185">Reference proteome</keyword>
<sequence>MNIAATADRAWRALTHRSFQPQRPSLRMWIFDIVVAILLTGLVLWSFSG</sequence>
<evidence type="ECO:0000256" key="1">
    <source>
        <dbReference type="SAM" id="Phobius"/>
    </source>
</evidence>
<organism evidence="2 3">
    <name type="scientific">Amycolatopsis pigmentata</name>
    <dbReference type="NCBI Taxonomy" id="450801"/>
    <lineage>
        <taxon>Bacteria</taxon>
        <taxon>Bacillati</taxon>
        <taxon>Actinomycetota</taxon>
        <taxon>Actinomycetes</taxon>
        <taxon>Pseudonocardiales</taxon>
        <taxon>Pseudonocardiaceae</taxon>
        <taxon>Amycolatopsis</taxon>
    </lineage>
</organism>
<dbReference type="EMBL" id="JBHUKR010000029">
    <property type="protein sequence ID" value="MFD2422484.1"/>
    <property type="molecule type" value="Genomic_DNA"/>
</dbReference>
<keyword evidence="1" id="KW-0472">Membrane</keyword>
<comment type="caution">
    <text evidence="2">The sequence shown here is derived from an EMBL/GenBank/DDBJ whole genome shotgun (WGS) entry which is preliminary data.</text>
</comment>
<evidence type="ECO:0000313" key="2">
    <source>
        <dbReference type="EMBL" id="MFD2422484.1"/>
    </source>
</evidence>
<reference evidence="3" key="1">
    <citation type="journal article" date="2019" name="Int. J. Syst. Evol. Microbiol.">
        <title>The Global Catalogue of Microorganisms (GCM) 10K type strain sequencing project: providing services to taxonomists for standard genome sequencing and annotation.</title>
        <authorList>
            <consortium name="The Broad Institute Genomics Platform"/>
            <consortium name="The Broad Institute Genome Sequencing Center for Infectious Disease"/>
            <person name="Wu L."/>
            <person name="Ma J."/>
        </authorList>
    </citation>
    <scope>NUCLEOTIDE SEQUENCE [LARGE SCALE GENOMIC DNA]</scope>
    <source>
        <strain evidence="3">CGMCC 4.7645</strain>
    </source>
</reference>
<keyword evidence="1" id="KW-0812">Transmembrane</keyword>
<accession>A0ABW5G594</accession>
<feature type="transmembrane region" description="Helical" evidence="1">
    <location>
        <begin position="26"/>
        <end position="47"/>
    </location>
</feature>
<name>A0ABW5G594_9PSEU</name>
<keyword evidence="1" id="KW-1133">Transmembrane helix</keyword>
<dbReference type="RefSeq" id="WP_378271575.1">
    <property type="nucleotide sequence ID" value="NZ_JBHUKR010000029.1"/>
</dbReference>
<evidence type="ECO:0000313" key="3">
    <source>
        <dbReference type="Proteomes" id="UP001597417"/>
    </source>
</evidence>